<evidence type="ECO:0000313" key="1">
    <source>
        <dbReference type="EMBL" id="HFN01499.1"/>
    </source>
</evidence>
<organism evidence="1">
    <name type="scientific">Oscillatoriales cyanobacterium SpSt-418</name>
    <dbReference type="NCBI Taxonomy" id="2282169"/>
    <lineage>
        <taxon>Bacteria</taxon>
        <taxon>Bacillati</taxon>
        <taxon>Cyanobacteriota</taxon>
        <taxon>Cyanophyceae</taxon>
        <taxon>Oscillatoriophycideae</taxon>
        <taxon>Oscillatoriales</taxon>
    </lineage>
</organism>
<evidence type="ECO:0008006" key="2">
    <source>
        <dbReference type="Google" id="ProtNLM"/>
    </source>
</evidence>
<protein>
    <recommendedName>
        <fullName evidence="2">ADP-ribosylglycohydrolase family protein</fullName>
    </recommendedName>
</protein>
<gene>
    <name evidence="1" type="ORF">ENR64_27885</name>
</gene>
<accession>A0A7C3PKT8</accession>
<proteinExistence type="predicted"/>
<name>A0A7C3PKT8_9CYAN</name>
<dbReference type="InterPro" id="IPR036705">
    <property type="entry name" value="Ribosyl_crysJ1_sf"/>
</dbReference>
<dbReference type="AlphaFoldDB" id="A0A7C3PKT8"/>
<dbReference type="SUPFAM" id="SSF101478">
    <property type="entry name" value="ADP-ribosylglycohydrolase"/>
    <property type="match status" value="1"/>
</dbReference>
<reference evidence="1" key="1">
    <citation type="journal article" date="2020" name="mSystems">
        <title>Genome- and Community-Level Interaction Insights into Carbon Utilization and Element Cycling Functions of Hydrothermarchaeota in Hydrothermal Sediment.</title>
        <authorList>
            <person name="Zhou Z."/>
            <person name="Liu Y."/>
            <person name="Xu W."/>
            <person name="Pan J."/>
            <person name="Luo Z.H."/>
            <person name="Li M."/>
        </authorList>
    </citation>
    <scope>NUCLEOTIDE SEQUENCE [LARGE SCALE GENOMIC DNA]</scope>
    <source>
        <strain evidence="1">SpSt-418</strain>
    </source>
</reference>
<sequence length="312" mass="33674">MQHSIVSRFEGALLGAVLGEVLGYYALTKAGQPREINRWFPGLSSTQAIPPSAIAPTLLANGNRLIQQSGQITQIEPPKQRDNAAILTLTNLPIVLLHHASDWQLEQQLSQLIESWQIPTVTGKAWLEMSQAIARVLRENCPTAEWLLNLTAALGLPKLEPETTLQGVNSTAEATQSRSLTALGGLHDLPKRVQQLIPDSQAEGATAVLLALVYFLRTPTNLPASLLAAAYAPSIPQLVCPLVGTFAGAMGGRASIPLMWSIHLEKTPLLGLYRADIHNLAQALFRSWAGVLSDDVQLEVAIAAPNIIRPRI</sequence>
<dbReference type="EMBL" id="DSRU01000415">
    <property type="protein sequence ID" value="HFN01499.1"/>
    <property type="molecule type" value="Genomic_DNA"/>
</dbReference>
<comment type="caution">
    <text evidence="1">The sequence shown here is derived from an EMBL/GenBank/DDBJ whole genome shotgun (WGS) entry which is preliminary data.</text>
</comment>